<dbReference type="AlphaFoldDB" id="A0AA36F4Z7"/>
<keyword evidence="2" id="KW-1185">Reference proteome</keyword>
<sequence length="79" mass="8349">MLQDDDDGYGNCDGVGELLLQLCYSCKGVISILAIIVGVECNNFAADIVPVVVIVSRSQSDTIVCGDIHIVDRSSQATC</sequence>
<evidence type="ECO:0000313" key="1">
    <source>
        <dbReference type="EMBL" id="CAI9724702.1"/>
    </source>
</evidence>
<organism evidence="1 2">
    <name type="scientific">Octopus vulgaris</name>
    <name type="common">Common octopus</name>
    <dbReference type="NCBI Taxonomy" id="6645"/>
    <lineage>
        <taxon>Eukaryota</taxon>
        <taxon>Metazoa</taxon>
        <taxon>Spiralia</taxon>
        <taxon>Lophotrochozoa</taxon>
        <taxon>Mollusca</taxon>
        <taxon>Cephalopoda</taxon>
        <taxon>Coleoidea</taxon>
        <taxon>Octopodiformes</taxon>
        <taxon>Octopoda</taxon>
        <taxon>Incirrata</taxon>
        <taxon>Octopodidae</taxon>
        <taxon>Octopus</taxon>
    </lineage>
</organism>
<dbReference type="Proteomes" id="UP001162480">
    <property type="component" value="Chromosome 6"/>
</dbReference>
<dbReference type="EMBL" id="OX597819">
    <property type="protein sequence ID" value="CAI9724702.1"/>
    <property type="molecule type" value="Genomic_DNA"/>
</dbReference>
<gene>
    <name evidence="1" type="ORF">OCTVUL_1B021643</name>
</gene>
<proteinExistence type="predicted"/>
<protein>
    <submittedName>
        <fullName evidence="1">Uncharacterized protein</fullName>
    </submittedName>
</protein>
<evidence type="ECO:0000313" key="2">
    <source>
        <dbReference type="Proteomes" id="UP001162480"/>
    </source>
</evidence>
<name>A0AA36F4Z7_OCTVU</name>
<reference evidence="1" key="1">
    <citation type="submission" date="2023-08" db="EMBL/GenBank/DDBJ databases">
        <authorList>
            <person name="Alioto T."/>
            <person name="Alioto T."/>
            <person name="Gomez Garrido J."/>
        </authorList>
    </citation>
    <scope>NUCLEOTIDE SEQUENCE</scope>
</reference>
<accession>A0AA36F4Z7</accession>